<dbReference type="SUPFAM" id="SSF56059">
    <property type="entry name" value="Glutathione synthetase ATP-binding domain-like"/>
    <property type="match status" value="1"/>
</dbReference>
<evidence type="ECO:0000256" key="1">
    <source>
        <dbReference type="PROSITE-ProRule" id="PRU00409"/>
    </source>
</evidence>
<dbReference type="GO" id="GO:0005524">
    <property type="term" value="F:ATP binding"/>
    <property type="evidence" value="ECO:0007669"/>
    <property type="project" value="UniProtKB-UniRule"/>
</dbReference>
<proteinExistence type="predicted"/>
<accession>A0A139X329</accession>
<keyword evidence="1" id="KW-0067">ATP-binding</keyword>
<dbReference type="InterPro" id="IPR039523">
    <property type="entry name" value="RimK-rel_E_lig_ATP-grasp"/>
</dbReference>
<dbReference type="STRING" id="128403.WA1_34580"/>
<dbReference type="RefSeq" id="WP_017743480.1">
    <property type="nucleotide sequence ID" value="NZ_KQ976354.1"/>
</dbReference>
<feature type="domain" description="ATP-grasp" evidence="2">
    <location>
        <begin position="41"/>
        <end position="296"/>
    </location>
</feature>
<keyword evidence="4" id="KW-1185">Reference proteome</keyword>
<evidence type="ECO:0000313" key="4">
    <source>
        <dbReference type="Proteomes" id="UP000076925"/>
    </source>
</evidence>
<dbReference type="PANTHER" id="PTHR21621:SF0">
    <property type="entry name" value="BETA-CITRYLGLUTAMATE SYNTHASE B-RELATED"/>
    <property type="match status" value="1"/>
</dbReference>
<evidence type="ECO:0000259" key="2">
    <source>
        <dbReference type="PROSITE" id="PS50975"/>
    </source>
</evidence>
<dbReference type="PROSITE" id="PS50975">
    <property type="entry name" value="ATP_GRASP"/>
    <property type="match status" value="1"/>
</dbReference>
<comment type="caution">
    <text evidence="3">The sequence shown here is derived from an EMBL/GenBank/DDBJ whole genome shotgun (WGS) entry which is preliminary data.</text>
</comment>
<evidence type="ECO:0000313" key="3">
    <source>
        <dbReference type="EMBL" id="KYC39108.1"/>
    </source>
</evidence>
<dbReference type="GO" id="GO:0005737">
    <property type="term" value="C:cytoplasm"/>
    <property type="evidence" value="ECO:0007669"/>
    <property type="project" value="TreeGrafter"/>
</dbReference>
<dbReference type="AlphaFoldDB" id="A0A139X329"/>
<dbReference type="InterPro" id="IPR011758">
    <property type="entry name" value="RimK-rel_E_lig"/>
</dbReference>
<organism evidence="3 4">
    <name type="scientific">Scytonema hofmannii PCC 7110</name>
    <dbReference type="NCBI Taxonomy" id="128403"/>
    <lineage>
        <taxon>Bacteria</taxon>
        <taxon>Bacillati</taxon>
        <taxon>Cyanobacteriota</taxon>
        <taxon>Cyanophyceae</taxon>
        <taxon>Nostocales</taxon>
        <taxon>Scytonemataceae</taxon>
        <taxon>Scytonema</taxon>
    </lineage>
</organism>
<protein>
    <submittedName>
        <fullName evidence="3">Alpha-L-glutamate ligase</fullName>
    </submittedName>
</protein>
<dbReference type="NCBIfam" id="TIGR02291">
    <property type="entry name" value="rimK_rel_E_lig"/>
    <property type="match status" value="1"/>
</dbReference>
<dbReference type="PANTHER" id="PTHR21621">
    <property type="entry name" value="RIBOSOMAL PROTEIN S6 MODIFICATION PROTEIN"/>
    <property type="match status" value="1"/>
</dbReference>
<dbReference type="GO" id="GO:0018169">
    <property type="term" value="F:ribosomal S6-glutamic acid ligase activity"/>
    <property type="evidence" value="ECO:0007669"/>
    <property type="project" value="TreeGrafter"/>
</dbReference>
<dbReference type="EMBL" id="ANNX02000036">
    <property type="protein sequence ID" value="KYC39108.1"/>
    <property type="molecule type" value="Genomic_DNA"/>
</dbReference>
<keyword evidence="3" id="KW-0436">Ligase</keyword>
<dbReference type="GO" id="GO:0046872">
    <property type="term" value="F:metal ion binding"/>
    <property type="evidence" value="ECO:0007669"/>
    <property type="project" value="InterPro"/>
</dbReference>
<reference evidence="3 4" key="1">
    <citation type="journal article" date="2013" name="Genome Biol. Evol.">
        <title>Genomes of Stigonematalean cyanobacteria (subsection V) and the evolution of oxygenic photosynthesis from prokaryotes to plastids.</title>
        <authorList>
            <person name="Dagan T."/>
            <person name="Roettger M."/>
            <person name="Stucken K."/>
            <person name="Landan G."/>
            <person name="Koch R."/>
            <person name="Major P."/>
            <person name="Gould S.B."/>
            <person name="Goremykin V.V."/>
            <person name="Rippka R."/>
            <person name="Tandeau de Marsac N."/>
            <person name="Gugger M."/>
            <person name="Lockhart P.J."/>
            <person name="Allen J.F."/>
            <person name="Brune I."/>
            <person name="Maus I."/>
            <person name="Puhler A."/>
            <person name="Martin W.F."/>
        </authorList>
    </citation>
    <scope>NUCLEOTIDE SEQUENCE [LARGE SCALE GENOMIC DNA]</scope>
    <source>
        <strain evidence="3 4">PCC 7110</strain>
    </source>
</reference>
<dbReference type="OrthoDB" id="8736147at2"/>
<dbReference type="Gene3D" id="3.30.470.20">
    <property type="entry name" value="ATP-grasp fold, B domain"/>
    <property type="match status" value="1"/>
</dbReference>
<name>A0A139X329_9CYAN</name>
<keyword evidence="1" id="KW-0547">Nucleotide-binding</keyword>
<dbReference type="Proteomes" id="UP000076925">
    <property type="component" value="Unassembled WGS sequence"/>
</dbReference>
<sequence length="325" mass="35652">MFPILLRHHSILGINARNLDYLFPTNPRHLYRLADSKLETKKIAQSIGVATPESYGVISLQNEVKKLSNIVGRHKSFVVKPARGSGGDGIVVIQDVTDEGYRKASGSILKSEDLQYHIYNILGGMFSLGGQTDVAIIEYAVQFDPVFDKIAYQGVPDIRVIVYRGVPAMAMLRLPTRASDGKANLHRGGVGVGIDLATGRTLAGIQNNRYIDNHPETGHPLRDRQIPHWQSILDMAANLGDKTEFGYLGVDIVLDREKGPLLLEINARPGLSIQIANREGLIGRLEAIDSTLPKLSEVQEKIAFAQEKFAVETPLLSNDLSIPSS</sequence>
<gene>
    <name evidence="3" type="ORF">WA1_34580</name>
</gene>
<dbReference type="Pfam" id="PF14397">
    <property type="entry name" value="ATPgrasp_ST"/>
    <property type="match status" value="1"/>
</dbReference>
<dbReference type="GO" id="GO:0009432">
    <property type="term" value="P:SOS response"/>
    <property type="evidence" value="ECO:0007669"/>
    <property type="project" value="TreeGrafter"/>
</dbReference>
<dbReference type="InterPro" id="IPR011761">
    <property type="entry name" value="ATP-grasp"/>
</dbReference>